<keyword evidence="4" id="KW-1185">Reference proteome</keyword>
<feature type="compositionally biased region" description="Low complexity" evidence="1">
    <location>
        <begin position="414"/>
        <end position="437"/>
    </location>
</feature>
<reference evidence="3" key="1">
    <citation type="submission" date="2020-11" db="EMBL/GenBank/DDBJ databases">
        <authorList>
            <person name="Tran Van P."/>
        </authorList>
    </citation>
    <scope>NUCLEOTIDE SEQUENCE</scope>
</reference>
<keyword evidence="2" id="KW-0732">Signal</keyword>
<feature type="compositionally biased region" description="Polar residues" evidence="1">
    <location>
        <begin position="375"/>
        <end position="384"/>
    </location>
</feature>
<feature type="chain" id="PRO_5036403729" evidence="2">
    <location>
        <begin position="26"/>
        <end position="469"/>
    </location>
</feature>
<dbReference type="EMBL" id="OC858450">
    <property type="protein sequence ID" value="CAD7626491.1"/>
    <property type="molecule type" value="Genomic_DNA"/>
</dbReference>
<feature type="region of interest" description="Disordered" evidence="1">
    <location>
        <begin position="321"/>
        <end position="355"/>
    </location>
</feature>
<proteinExistence type="predicted"/>
<feature type="compositionally biased region" description="Acidic residues" evidence="1">
    <location>
        <begin position="438"/>
        <end position="450"/>
    </location>
</feature>
<gene>
    <name evidence="3" type="ORF">OSB1V03_LOCUS6924</name>
</gene>
<dbReference type="Proteomes" id="UP000759131">
    <property type="component" value="Unassembled WGS sequence"/>
</dbReference>
<feature type="signal peptide" evidence="2">
    <location>
        <begin position="1"/>
        <end position="25"/>
    </location>
</feature>
<evidence type="ECO:0000313" key="3">
    <source>
        <dbReference type="EMBL" id="CAD7626491.1"/>
    </source>
</evidence>
<evidence type="ECO:0000256" key="2">
    <source>
        <dbReference type="SAM" id="SignalP"/>
    </source>
</evidence>
<feature type="compositionally biased region" description="Acidic residues" evidence="1">
    <location>
        <begin position="388"/>
        <end position="397"/>
    </location>
</feature>
<dbReference type="AlphaFoldDB" id="A0A7R9PZG6"/>
<protein>
    <submittedName>
        <fullName evidence="3">Uncharacterized protein</fullName>
    </submittedName>
</protein>
<feature type="compositionally biased region" description="Polar residues" evidence="1">
    <location>
        <begin position="334"/>
        <end position="355"/>
    </location>
</feature>
<evidence type="ECO:0000256" key="1">
    <source>
        <dbReference type="SAM" id="MobiDB-lite"/>
    </source>
</evidence>
<feature type="region of interest" description="Disordered" evidence="1">
    <location>
        <begin position="375"/>
        <end position="469"/>
    </location>
</feature>
<evidence type="ECO:0000313" key="4">
    <source>
        <dbReference type="Proteomes" id="UP000759131"/>
    </source>
</evidence>
<dbReference type="EMBL" id="CAJPIZ010003875">
    <property type="protein sequence ID" value="CAG2106921.1"/>
    <property type="molecule type" value="Genomic_DNA"/>
</dbReference>
<accession>A0A7R9PZG6</accession>
<sequence>MSLYLLCLAQALVVWTVSGPWGVWCRPQPVVDDDDFPGIKRYNGFDFTIKPIPDMSLSPITEFTQPTVVVTVSPPNPFTLNYNTMTPKETGLHIPHKEFELTIKPFTMNMKGLGFDITVTPVPRRLEMDLNMKIKNREPKVADKPISEKPIAEDNESFEFIVTESCDESQTTTQESMLTTAPSHHKSNVKTQEIHEEFEDEETQTECEESVVGSHKTASKTITIINNKVMETSTLPSKSMATVAQTEDIKEFEEEETTTQCESVVGSDKTASKTITINNNHVMKPSILLSKSMTSTKPLIETSSKTSKSTATVAQTGDINEFEEEETQSQSESVVGSNKTASKTITNNNNHVMKTSILPSKSMTYTKPLIEALSKTSKSTATVAQTEDTNEFEEEETQSQSKSVVGSDKTASKTTTNNNNQAMQTSSKTSKSMATMAETEDMKEEFEEEESQTHTKSESVVFGQNFIKN</sequence>
<organism evidence="3">
    <name type="scientific">Medioppia subpectinata</name>
    <dbReference type="NCBI Taxonomy" id="1979941"/>
    <lineage>
        <taxon>Eukaryota</taxon>
        <taxon>Metazoa</taxon>
        <taxon>Ecdysozoa</taxon>
        <taxon>Arthropoda</taxon>
        <taxon>Chelicerata</taxon>
        <taxon>Arachnida</taxon>
        <taxon>Acari</taxon>
        <taxon>Acariformes</taxon>
        <taxon>Sarcoptiformes</taxon>
        <taxon>Oribatida</taxon>
        <taxon>Brachypylina</taxon>
        <taxon>Oppioidea</taxon>
        <taxon>Oppiidae</taxon>
        <taxon>Medioppia</taxon>
    </lineage>
</organism>
<name>A0A7R9PZG6_9ACAR</name>